<dbReference type="RefSeq" id="WP_063341570.1">
    <property type="nucleotide sequence ID" value="NZ_LUKJ01000003.1"/>
</dbReference>
<accession>A0A166N0U2</accession>
<dbReference type="EMBL" id="LUKJ01000003">
    <property type="protein sequence ID" value="KZN16549.1"/>
    <property type="molecule type" value="Genomic_DNA"/>
</dbReference>
<evidence type="ECO:0000313" key="1">
    <source>
        <dbReference type="EMBL" id="KZN16549.1"/>
    </source>
</evidence>
<dbReference type="AlphaFoldDB" id="A0A166N0U2"/>
<reference evidence="1 2" key="2">
    <citation type="journal article" date="2018" name="Nature">
        <title>Mutant phenotypes for thousands of bacterial genes of unknown function.</title>
        <authorList>
            <person name="Price M.N."/>
            <person name="Wetmore K.M."/>
            <person name="Waters R.J."/>
            <person name="Callaghan M."/>
            <person name="Ray J."/>
            <person name="Liu H."/>
            <person name="Kuehl J.V."/>
            <person name="Melnyk R.A."/>
            <person name="Lamson J.S."/>
            <person name="Suh Y."/>
            <person name="Carlson H.K."/>
            <person name="Esquivel Z."/>
            <person name="Sadeeshkumar H."/>
            <person name="Chakraborty R."/>
            <person name="Zane G.M."/>
            <person name="Rubin B.E."/>
            <person name="Wall J.D."/>
            <person name="Visel A."/>
            <person name="Bristow J."/>
            <person name="Blow M.J."/>
            <person name="Arkin A.P."/>
            <person name="Deutschbauer A.M."/>
        </authorList>
    </citation>
    <scope>NUCLEOTIDE SEQUENCE [LARGE SCALE GENOMIC DNA]</scope>
    <source>
        <strain evidence="1 2">FW300-N1B4</strain>
    </source>
</reference>
<dbReference type="Proteomes" id="UP000076489">
    <property type="component" value="Unassembled WGS sequence"/>
</dbReference>
<dbReference type="OrthoDB" id="7028135at2"/>
<organism evidence="1 2">
    <name type="scientific">Pseudomonas fluorescens</name>
    <dbReference type="NCBI Taxonomy" id="294"/>
    <lineage>
        <taxon>Bacteria</taxon>
        <taxon>Pseudomonadati</taxon>
        <taxon>Pseudomonadota</taxon>
        <taxon>Gammaproteobacteria</taxon>
        <taxon>Pseudomonadales</taxon>
        <taxon>Pseudomonadaceae</taxon>
        <taxon>Pseudomonas</taxon>
    </lineage>
</organism>
<protein>
    <submittedName>
        <fullName evidence="1">Uncharacterized protein</fullName>
    </submittedName>
</protein>
<proteinExistence type="predicted"/>
<name>A0A166N0U2_PSEFL</name>
<sequence length="299" mass="33693">MLDYLLAEKNFVSLKQYVDLLNDLPDVLAKIENFSDAFKRSGHSMLQPPNAQALIRSARANAANWQLILCTMPQLGELTARVAMDIDSFSQEFRQMAEDSAKRKLPLSAVDPGQFSVVKSSEWGGAPPADLIDVMRELWSRLERCKQTVAQFKSTIRNVGETVHGIFVRFIESLSLPICVCHGVNTKIEVYYGLGRIGLPNMQYDPDEHYSEQQRLEMARDHFARLVGLYRGTGGAVNNLSDFCYRLTYILDEAGRELATSHPAQTVSRAKYSLSLVDHSILEVKSMSEQLIQMSKQQK</sequence>
<reference evidence="2" key="1">
    <citation type="submission" date="2016-03" db="EMBL/GenBank/DDBJ databases">
        <authorList>
            <person name="Ray J."/>
            <person name="Price M."/>
            <person name="Deutschbauer A."/>
        </authorList>
    </citation>
    <scope>NUCLEOTIDE SEQUENCE [LARGE SCALE GENOMIC DNA]</scope>
    <source>
        <strain evidence="2">FW300-N1B4</strain>
    </source>
</reference>
<evidence type="ECO:0000313" key="2">
    <source>
        <dbReference type="Proteomes" id="UP000076489"/>
    </source>
</evidence>
<comment type="caution">
    <text evidence="1">The sequence shown here is derived from an EMBL/GenBank/DDBJ whole genome shotgun (WGS) entry which is preliminary data.</text>
</comment>
<gene>
    <name evidence="1" type="ORF">A1D17_10395</name>
</gene>